<keyword evidence="1" id="KW-0255">Endonuclease</keyword>
<organism evidence="5 6">
    <name type="scientific">Blastococcus mobilis</name>
    <dbReference type="NCBI Taxonomy" id="1938746"/>
    <lineage>
        <taxon>Bacteria</taxon>
        <taxon>Bacillati</taxon>
        <taxon>Actinomycetota</taxon>
        <taxon>Actinomycetes</taxon>
        <taxon>Geodermatophilales</taxon>
        <taxon>Geodermatophilaceae</taxon>
        <taxon>Blastococcus</taxon>
    </lineage>
</organism>
<dbReference type="OrthoDB" id="4137979at2"/>
<evidence type="ECO:0000259" key="4">
    <source>
        <dbReference type="Pfam" id="PF12706"/>
    </source>
</evidence>
<dbReference type="SUPFAM" id="SSF56281">
    <property type="entry name" value="Metallo-hydrolase/oxidoreductase"/>
    <property type="match status" value="1"/>
</dbReference>
<dbReference type="InterPro" id="IPR001279">
    <property type="entry name" value="Metallo-B-lactamas"/>
</dbReference>
<dbReference type="PANTHER" id="PTHR46018">
    <property type="entry name" value="ZINC PHOSPHODIESTERASE ELAC PROTEIN 1"/>
    <property type="match status" value="1"/>
</dbReference>
<dbReference type="Pfam" id="PF12706">
    <property type="entry name" value="Lactamase_B_2"/>
    <property type="match status" value="1"/>
</dbReference>
<dbReference type="CDD" id="cd07719">
    <property type="entry name" value="arylsulfatase_AtsA-like_MBL-fold"/>
    <property type="match status" value="1"/>
</dbReference>
<dbReference type="GO" id="GO:0042781">
    <property type="term" value="F:3'-tRNA processing endoribonuclease activity"/>
    <property type="evidence" value="ECO:0007669"/>
    <property type="project" value="TreeGrafter"/>
</dbReference>
<keyword evidence="6" id="KW-1185">Reference proteome</keyword>
<gene>
    <name evidence="5" type="ORF">SAMN06272737_1475</name>
</gene>
<keyword evidence="1" id="KW-0540">Nuclease</keyword>
<keyword evidence="2" id="KW-0378">Hydrolase</keyword>
<dbReference type="Proteomes" id="UP000198403">
    <property type="component" value="Unassembled WGS sequence"/>
</dbReference>
<dbReference type="Gene3D" id="3.60.15.10">
    <property type="entry name" value="Ribonuclease Z/Hydroxyacylglutathione hydrolase-like"/>
    <property type="match status" value="1"/>
</dbReference>
<evidence type="ECO:0000313" key="5">
    <source>
        <dbReference type="EMBL" id="SNR95801.1"/>
    </source>
</evidence>
<dbReference type="InterPro" id="IPR036866">
    <property type="entry name" value="RibonucZ/Hydroxyglut_hydro"/>
</dbReference>
<reference evidence="5 6" key="1">
    <citation type="submission" date="2017-06" db="EMBL/GenBank/DDBJ databases">
        <authorList>
            <person name="Kim H.J."/>
            <person name="Triplett B.A."/>
        </authorList>
    </citation>
    <scope>NUCLEOTIDE SEQUENCE [LARGE SCALE GENOMIC DNA]</scope>
    <source>
        <strain evidence="5 6">DSM 44272</strain>
    </source>
</reference>
<evidence type="ECO:0000313" key="6">
    <source>
        <dbReference type="Proteomes" id="UP000198403"/>
    </source>
</evidence>
<name>A0A239AK99_9ACTN</name>
<dbReference type="Pfam" id="PF00753">
    <property type="entry name" value="Lactamase_B"/>
    <property type="match status" value="1"/>
</dbReference>
<dbReference type="InterPro" id="IPR044094">
    <property type="entry name" value="AtsA-like_MBL-fold"/>
</dbReference>
<evidence type="ECO:0000256" key="2">
    <source>
        <dbReference type="ARBA" id="ARBA00022801"/>
    </source>
</evidence>
<dbReference type="AlphaFoldDB" id="A0A239AK99"/>
<sequence>MKGTHVSSGMELITLGTAAGPAIRGPEGGIASAVVIGDVFYLVDFGLGVTRAAHAAGLRGNRFRAGFLSHLHSDHIGELPGFLLWNWGPPVDGFTEPVTLIGPGADPGRGHGGCGLAGTRQLVAGLLDAFSYDLHIREADEARPSMADLLRVEELTPDRIADAEAQPFPVYEDDRVRVTAVLVDHPPVFPAFGFRFDSDHGSITFSGDTAESVALSRLAVGTDILVHEAVNLGFYAAAGFDAAFVNHQRISHTTPAGAGRVAEAAGAKQLVLSHLAGVAEPDYWETEAAGTFSGSVQVARSGDRFPVRDSRSAAIGPV</sequence>
<protein>
    <submittedName>
        <fullName evidence="5">Ribonuclease BN, tRNA processing enzyme</fullName>
    </submittedName>
</protein>
<evidence type="ECO:0000259" key="3">
    <source>
        <dbReference type="Pfam" id="PF00753"/>
    </source>
</evidence>
<accession>A0A239AK99</accession>
<feature type="domain" description="Metallo-beta-lactamase" evidence="4">
    <location>
        <begin position="164"/>
        <end position="274"/>
    </location>
</feature>
<dbReference type="EMBL" id="FZNO01000047">
    <property type="protein sequence ID" value="SNR95801.1"/>
    <property type="molecule type" value="Genomic_DNA"/>
</dbReference>
<evidence type="ECO:0000256" key="1">
    <source>
        <dbReference type="ARBA" id="ARBA00022759"/>
    </source>
</evidence>
<proteinExistence type="predicted"/>
<feature type="domain" description="Metallo-beta-lactamase" evidence="3">
    <location>
        <begin position="33"/>
        <end position="85"/>
    </location>
</feature>
<dbReference type="PANTHER" id="PTHR46018:SF2">
    <property type="entry name" value="ZINC PHOSPHODIESTERASE ELAC PROTEIN 1"/>
    <property type="match status" value="1"/>
</dbReference>